<comment type="caution">
    <text evidence="1">The sequence shown here is derived from an EMBL/GenBank/DDBJ whole genome shotgun (WGS) entry which is preliminary data.</text>
</comment>
<gene>
    <name evidence="1" type="ORF">Amon02_001255000</name>
</gene>
<organism evidence="1 2">
    <name type="scientific">Ambrosiozyma monospora</name>
    <name type="common">Yeast</name>
    <name type="synonym">Endomycopsis monosporus</name>
    <dbReference type="NCBI Taxonomy" id="43982"/>
    <lineage>
        <taxon>Eukaryota</taxon>
        <taxon>Fungi</taxon>
        <taxon>Dikarya</taxon>
        <taxon>Ascomycota</taxon>
        <taxon>Saccharomycotina</taxon>
        <taxon>Pichiomycetes</taxon>
        <taxon>Pichiales</taxon>
        <taxon>Pichiaceae</taxon>
        <taxon>Ambrosiozyma</taxon>
    </lineage>
</organism>
<accession>A0ACB5U9Y6</accession>
<sequence>MLFTQYPDYGKEEGISIYQFWKMVLAEMYTPWNPNKSELERQAAAMDGQLGQRLPLSDVCFEKMIHEITRHFETKQAYRIFDDVIPFLNQCQDNHVKMCVASNAEATIMKLILQEFELHPYFTPHDVFLNDAPFWWWIRLEKVD</sequence>
<keyword evidence="2" id="KW-1185">Reference proteome</keyword>
<proteinExistence type="predicted"/>
<evidence type="ECO:0000313" key="1">
    <source>
        <dbReference type="EMBL" id="GMF06059.1"/>
    </source>
</evidence>
<protein>
    <submittedName>
        <fullName evidence="1">Unnamed protein product</fullName>
    </submittedName>
</protein>
<reference evidence="1" key="1">
    <citation type="submission" date="2023-04" db="EMBL/GenBank/DDBJ databases">
        <title>Ambrosiozyma monospora NBRC 10751.</title>
        <authorList>
            <person name="Ichikawa N."/>
            <person name="Sato H."/>
            <person name="Tonouchi N."/>
        </authorList>
    </citation>
    <scope>NUCLEOTIDE SEQUENCE</scope>
    <source>
        <strain evidence="1">NBRC 10751</strain>
    </source>
</reference>
<name>A0ACB5U9Y6_AMBMO</name>
<dbReference type="EMBL" id="BSXS01014847">
    <property type="protein sequence ID" value="GMF06059.1"/>
    <property type="molecule type" value="Genomic_DNA"/>
</dbReference>
<dbReference type="Proteomes" id="UP001165064">
    <property type="component" value="Unassembled WGS sequence"/>
</dbReference>
<evidence type="ECO:0000313" key="2">
    <source>
        <dbReference type="Proteomes" id="UP001165064"/>
    </source>
</evidence>